<dbReference type="InterPro" id="IPR042197">
    <property type="entry name" value="Apaf_helical"/>
</dbReference>
<dbReference type="Gene3D" id="1.20.5.4130">
    <property type="match status" value="1"/>
</dbReference>
<dbReference type="CDD" id="cd14798">
    <property type="entry name" value="RX-CC_like"/>
    <property type="match status" value="1"/>
</dbReference>
<reference evidence="9" key="1">
    <citation type="submission" date="2018-02" db="EMBL/GenBank/DDBJ databases">
        <authorList>
            <person name="Cohen D.B."/>
            <person name="Kent A.D."/>
        </authorList>
    </citation>
    <scope>NUCLEOTIDE SEQUENCE</scope>
</reference>
<dbReference type="GO" id="GO:0005524">
    <property type="term" value="F:ATP binding"/>
    <property type="evidence" value="ECO:0007669"/>
    <property type="project" value="UniProtKB-KW"/>
</dbReference>
<proteinExistence type="predicted"/>
<organism evidence="9">
    <name type="scientific">Fagus sylvatica</name>
    <name type="common">Beechnut</name>
    <dbReference type="NCBI Taxonomy" id="28930"/>
    <lineage>
        <taxon>Eukaryota</taxon>
        <taxon>Viridiplantae</taxon>
        <taxon>Streptophyta</taxon>
        <taxon>Embryophyta</taxon>
        <taxon>Tracheophyta</taxon>
        <taxon>Spermatophyta</taxon>
        <taxon>Magnoliopsida</taxon>
        <taxon>eudicotyledons</taxon>
        <taxon>Gunneridae</taxon>
        <taxon>Pentapetalae</taxon>
        <taxon>rosids</taxon>
        <taxon>fabids</taxon>
        <taxon>Fagales</taxon>
        <taxon>Fagaceae</taxon>
        <taxon>Fagus</taxon>
    </lineage>
</organism>
<dbReference type="Pfam" id="PF00931">
    <property type="entry name" value="NB-ARC"/>
    <property type="match status" value="1"/>
</dbReference>
<dbReference type="InterPro" id="IPR002182">
    <property type="entry name" value="NB-ARC"/>
</dbReference>
<keyword evidence="3" id="KW-0547">Nucleotide-binding</keyword>
<evidence type="ECO:0000259" key="6">
    <source>
        <dbReference type="Pfam" id="PF00931"/>
    </source>
</evidence>
<dbReference type="FunFam" id="3.40.50.300:FF:001091">
    <property type="entry name" value="Probable disease resistance protein At1g61300"/>
    <property type="match status" value="1"/>
</dbReference>
<protein>
    <recommendedName>
        <fullName evidence="10">AAA+ ATPase domain-containing protein</fullName>
    </recommendedName>
</protein>
<dbReference type="GO" id="GO:0043531">
    <property type="term" value="F:ADP binding"/>
    <property type="evidence" value="ECO:0007669"/>
    <property type="project" value="InterPro"/>
</dbReference>
<dbReference type="SUPFAM" id="SSF52058">
    <property type="entry name" value="L domain-like"/>
    <property type="match status" value="1"/>
</dbReference>
<dbReference type="AlphaFoldDB" id="A0A2N9IBB8"/>
<feature type="domain" description="Disease resistance N-terminal" evidence="7">
    <location>
        <begin position="6"/>
        <end position="93"/>
    </location>
</feature>
<dbReference type="PRINTS" id="PR00364">
    <property type="entry name" value="DISEASERSIST"/>
</dbReference>
<dbReference type="InterPro" id="IPR027417">
    <property type="entry name" value="P-loop_NTPase"/>
</dbReference>
<evidence type="ECO:0000256" key="1">
    <source>
        <dbReference type="ARBA" id="ARBA00022614"/>
    </source>
</evidence>
<dbReference type="PANTHER" id="PTHR36766">
    <property type="entry name" value="PLANT BROAD-SPECTRUM MILDEW RESISTANCE PROTEIN RPW8"/>
    <property type="match status" value="1"/>
</dbReference>
<dbReference type="InterPro" id="IPR056789">
    <property type="entry name" value="LRR_R13L1-DRL21"/>
</dbReference>
<feature type="domain" description="NB-ARC" evidence="6">
    <location>
        <begin position="195"/>
        <end position="355"/>
    </location>
</feature>
<dbReference type="Pfam" id="PF18052">
    <property type="entry name" value="Rx_N"/>
    <property type="match status" value="1"/>
</dbReference>
<evidence type="ECO:0000256" key="2">
    <source>
        <dbReference type="ARBA" id="ARBA00022737"/>
    </source>
</evidence>
<gene>
    <name evidence="9" type="ORF">FSB_LOCUS51089</name>
</gene>
<evidence type="ECO:0000256" key="3">
    <source>
        <dbReference type="ARBA" id="ARBA00022741"/>
    </source>
</evidence>
<dbReference type="Gene3D" id="3.80.10.10">
    <property type="entry name" value="Ribonuclease Inhibitor"/>
    <property type="match status" value="3"/>
</dbReference>
<dbReference type="InterPro" id="IPR038005">
    <property type="entry name" value="RX-like_CC"/>
</dbReference>
<sequence>MAEALVSTLLDQFASIAVREAEQEISLVVGVDTEVRKLEGNLRIILAVLDDAEKRQLKENAVKLWLKKLKDTSYEMDDVLDEWNTALIKSETEKEEEKAEDTPILKKKVCSFIPSSSCCLRKVKKLGLRHDIAHKIKELSGKIDELFKERVGYGFELNRGTEVVERIKTTSLVDESAIVGRDKEEDALVRNLLGEGSEGERSPYVISLVGMGGIGKTTLAQLAYNHPEVQAHFEKKMWVCVSDPFDQCRVAKAIIEDGGGSSNFNELQTLLKEICDLIRGKKILLVLDDVWTEETTDWEPFKLALNCGAQGSKILVTTRNERVARMVDSASIANLNKLSEDECWLIISKLAFVGRDEKQCEQLEDLGRKLANKCKGLPLAAKTLGSLMQNKKGGMNDSEGCKLGDLKNLNHLTGYLKIHGLGNVIDVQEAENAELKKKVHIHHLDLWFYEGVKENIGVKNDELVLNALEPPPYLEILKINGFKGIVYPNWIMSLTNLKSLLLNCCDNLEHFPSLGRLPFLESLKIKNADSVKKVGVEFLGIESNNKKDKGSTSSLVLFPNLKSLKFSGLEEWEEWHGMGGTREEEEECGVTIMPRLQSLTILSCPKLKTLPNFLETTPLQELIMDVYQFFSLGNAKSNNFEHLPPLGKLPLLETLKIKDADIVKKVGVEFLGIESNNKKDKGSTTSSLILFPNLKSLIFDSFREWEEWDGIGGGGVTIMPCLESLSILNCPKLKALPNFLETIPLQDLHIDARISDWMTITTSTRLKELHLYLTGCINLEHLPPVGKLPFLEYLKVKNASFTTKDGLKKVGVEFLGIESNNKKKDEGSTSSSSLVLFPNLKSLEFENLEEWEEWDGMGGTIEEGGVTIMPCLQILTIHNCPKLKSLPDFLPTIPLKNLRIFKCPILGERCRRQTGEEWSKISHIPTIQIDFFFVQVDGRNQFTEDYRTLDINPL</sequence>
<feature type="domain" description="R13L1/DRL21-like LRR repeat region" evidence="8">
    <location>
        <begin position="403"/>
        <end position="527"/>
    </location>
</feature>
<keyword evidence="5" id="KW-0067">ATP-binding</keyword>
<dbReference type="GO" id="GO:0006952">
    <property type="term" value="P:defense response"/>
    <property type="evidence" value="ECO:0007669"/>
    <property type="project" value="UniProtKB-KW"/>
</dbReference>
<evidence type="ECO:0000313" key="9">
    <source>
        <dbReference type="EMBL" id="SPD23207.1"/>
    </source>
</evidence>
<accession>A0A2N9IBB8</accession>
<keyword evidence="2" id="KW-0677">Repeat</keyword>
<name>A0A2N9IBB8_FAGSY</name>
<dbReference type="Gene3D" id="1.10.8.430">
    <property type="entry name" value="Helical domain of apoptotic protease-activating factors"/>
    <property type="match status" value="1"/>
</dbReference>
<evidence type="ECO:0000256" key="5">
    <source>
        <dbReference type="ARBA" id="ARBA00022840"/>
    </source>
</evidence>
<dbReference type="PANTHER" id="PTHR36766:SF45">
    <property type="entry name" value="NB-ARC DOMAIN-CONTAINING PROTEIN"/>
    <property type="match status" value="1"/>
</dbReference>
<dbReference type="InterPro" id="IPR041118">
    <property type="entry name" value="Rx_N"/>
</dbReference>
<evidence type="ECO:0000259" key="8">
    <source>
        <dbReference type="Pfam" id="PF25019"/>
    </source>
</evidence>
<dbReference type="GO" id="GO:0051707">
    <property type="term" value="P:response to other organism"/>
    <property type="evidence" value="ECO:0007669"/>
    <property type="project" value="UniProtKB-ARBA"/>
</dbReference>
<dbReference type="SUPFAM" id="SSF52540">
    <property type="entry name" value="P-loop containing nucleoside triphosphate hydrolases"/>
    <property type="match status" value="1"/>
</dbReference>
<dbReference type="Gene3D" id="3.40.50.300">
    <property type="entry name" value="P-loop containing nucleotide triphosphate hydrolases"/>
    <property type="match status" value="1"/>
</dbReference>
<dbReference type="EMBL" id="OIVN01005591">
    <property type="protein sequence ID" value="SPD23207.1"/>
    <property type="molecule type" value="Genomic_DNA"/>
</dbReference>
<evidence type="ECO:0008006" key="10">
    <source>
        <dbReference type="Google" id="ProtNLM"/>
    </source>
</evidence>
<dbReference type="Pfam" id="PF25019">
    <property type="entry name" value="LRR_R13L1-DRL21"/>
    <property type="match status" value="1"/>
</dbReference>
<keyword evidence="4" id="KW-0611">Plant defense</keyword>
<evidence type="ECO:0000256" key="4">
    <source>
        <dbReference type="ARBA" id="ARBA00022821"/>
    </source>
</evidence>
<evidence type="ECO:0000259" key="7">
    <source>
        <dbReference type="Pfam" id="PF18052"/>
    </source>
</evidence>
<dbReference type="InterPro" id="IPR032675">
    <property type="entry name" value="LRR_dom_sf"/>
</dbReference>
<keyword evidence="1" id="KW-0433">Leucine-rich repeat</keyword>